<name>A0A4R6QFF4_9FLAO</name>
<dbReference type="AlphaFoldDB" id="A0A4R6QFF4"/>
<comment type="caution">
    <text evidence="2">The sequence shown here is derived from an EMBL/GenBank/DDBJ whole genome shotgun (WGS) entry which is preliminary data.</text>
</comment>
<gene>
    <name evidence="2" type="ORF">BC748_1209</name>
</gene>
<keyword evidence="1" id="KW-0812">Transmembrane</keyword>
<evidence type="ECO:0008006" key="4">
    <source>
        <dbReference type="Google" id="ProtNLM"/>
    </source>
</evidence>
<feature type="transmembrane region" description="Helical" evidence="1">
    <location>
        <begin position="86"/>
        <end position="104"/>
    </location>
</feature>
<evidence type="ECO:0000313" key="2">
    <source>
        <dbReference type="EMBL" id="TDP60229.1"/>
    </source>
</evidence>
<evidence type="ECO:0000256" key="1">
    <source>
        <dbReference type="SAM" id="Phobius"/>
    </source>
</evidence>
<keyword evidence="3" id="KW-1185">Reference proteome</keyword>
<dbReference type="EMBL" id="SNXR01000012">
    <property type="protein sequence ID" value="TDP60229.1"/>
    <property type="molecule type" value="Genomic_DNA"/>
</dbReference>
<keyword evidence="1" id="KW-1133">Transmembrane helix</keyword>
<reference evidence="2 3" key="1">
    <citation type="submission" date="2019-03" db="EMBL/GenBank/DDBJ databases">
        <title>Genomic Encyclopedia of Archaeal and Bacterial Type Strains, Phase II (KMG-II): from individual species to whole genera.</title>
        <authorList>
            <person name="Goeker M."/>
        </authorList>
    </citation>
    <scope>NUCLEOTIDE SEQUENCE [LARGE SCALE GENOMIC DNA]</scope>
    <source>
        <strain evidence="2 3">DSM 25687</strain>
    </source>
</reference>
<feature type="transmembrane region" description="Helical" evidence="1">
    <location>
        <begin position="116"/>
        <end position="136"/>
    </location>
</feature>
<dbReference type="RefSeq" id="WP_133532514.1">
    <property type="nucleotide sequence ID" value="NZ_SNXR01000012.1"/>
</dbReference>
<accession>A0A4R6QFF4</accession>
<evidence type="ECO:0000313" key="3">
    <source>
        <dbReference type="Proteomes" id="UP000295260"/>
    </source>
</evidence>
<sequence>MYTFIQKFHSGWAYLALLLLLIAVFNAVLGIISKKEFTAKDRKIALFGLIGTHIQLVVGLLLYFVSPLGLDSLGQMKDAALRLTSLEHPLTNIIAIVLITIGWSKHKKAENSLAKFKSITIFYGLGLVLILSRIPWKLWLNN</sequence>
<feature type="transmembrane region" description="Helical" evidence="1">
    <location>
        <begin position="44"/>
        <end position="66"/>
    </location>
</feature>
<dbReference type="Proteomes" id="UP000295260">
    <property type="component" value="Unassembled WGS sequence"/>
</dbReference>
<protein>
    <recommendedName>
        <fullName evidence="4">50S ribosomal protein L27</fullName>
    </recommendedName>
</protein>
<feature type="transmembrane region" description="Helical" evidence="1">
    <location>
        <begin position="12"/>
        <end position="32"/>
    </location>
</feature>
<organism evidence="2 3">
    <name type="scientific">Flavobacterium dankookense</name>
    <dbReference type="NCBI Taxonomy" id="706186"/>
    <lineage>
        <taxon>Bacteria</taxon>
        <taxon>Pseudomonadati</taxon>
        <taxon>Bacteroidota</taxon>
        <taxon>Flavobacteriia</taxon>
        <taxon>Flavobacteriales</taxon>
        <taxon>Flavobacteriaceae</taxon>
        <taxon>Flavobacterium</taxon>
    </lineage>
</organism>
<proteinExistence type="predicted"/>
<keyword evidence="1" id="KW-0472">Membrane</keyword>
<dbReference type="OrthoDB" id="329514at2"/>